<keyword evidence="2" id="KW-0472">Membrane</keyword>
<proteinExistence type="predicted"/>
<feature type="compositionally biased region" description="Acidic residues" evidence="1">
    <location>
        <begin position="64"/>
        <end position="100"/>
    </location>
</feature>
<accession>A0ABT3BGE1</accession>
<feature type="region of interest" description="Disordered" evidence="1">
    <location>
        <begin position="124"/>
        <end position="168"/>
    </location>
</feature>
<feature type="domain" description="Zinc finger/thioredoxin putative" evidence="3">
    <location>
        <begin position="1"/>
        <end position="36"/>
    </location>
</feature>
<protein>
    <submittedName>
        <fullName evidence="4">Zinc-ribbon domain-containing protein</fullName>
    </submittedName>
</protein>
<comment type="caution">
    <text evidence="4">The sequence shown here is derived from an EMBL/GenBank/DDBJ whole genome shotgun (WGS) entry which is preliminary data.</text>
</comment>
<dbReference type="NCBIfam" id="TIGR02098">
    <property type="entry name" value="MJ0042_CXXC"/>
    <property type="match status" value="1"/>
</dbReference>
<name>A0ABT3BGE1_9RHOB</name>
<sequence length="294" mass="31848">MRLICPNCDAQYEVPDDVMPPEGRDVQCSNCGQTWFQVHPDTQQSEPSEAVEQGSETVKAAEEGPADTEEVEGETAAAPEDDGAPEPDDDTEDTDTDAEVEAAPRRELDPAVVDVLREEAELEKKARQNEIAGSVESQPDLGLDENSGNDETRRRARETLDRKAKARGEKAALPVAEATAVSGASGDMLPDIQEINSTLRSNNDRSAADDPGQTAQIETRERRSFGRGFVTTLLLVAILALVYVFAPQVAETLPQADPWLSAYVGLVDGWRVWLDGQVKDVLVWLDATTTSGGQ</sequence>
<dbReference type="InterPro" id="IPR011723">
    <property type="entry name" value="Znf/thioredoxin_put"/>
</dbReference>
<dbReference type="Pfam" id="PF13717">
    <property type="entry name" value="Zn_ribbon_4"/>
    <property type="match status" value="1"/>
</dbReference>
<feature type="transmembrane region" description="Helical" evidence="2">
    <location>
        <begin position="228"/>
        <end position="246"/>
    </location>
</feature>
<feature type="compositionally biased region" description="Basic and acidic residues" evidence="1">
    <location>
        <begin position="150"/>
        <end position="168"/>
    </location>
</feature>
<feature type="compositionally biased region" description="Basic and acidic residues" evidence="1">
    <location>
        <begin position="102"/>
        <end position="111"/>
    </location>
</feature>
<keyword evidence="2" id="KW-1133">Transmembrane helix</keyword>
<dbReference type="RefSeq" id="WP_263844501.1">
    <property type="nucleotide sequence ID" value="NZ_JALIEB010000007.1"/>
</dbReference>
<dbReference type="EMBL" id="JALIEB010000007">
    <property type="protein sequence ID" value="MCV3272174.1"/>
    <property type="molecule type" value="Genomic_DNA"/>
</dbReference>
<evidence type="ECO:0000313" key="5">
    <source>
        <dbReference type="Proteomes" id="UP001208690"/>
    </source>
</evidence>
<organism evidence="4 5">
    <name type="scientific">Roseobacter sinensis</name>
    <dbReference type="NCBI Taxonomy" id="2931391"/>
    <lineage>
        <taxon>Bacteria</taxon>
        <taxon>Pseudomonadati</taxon>
        <taxon>Pseudomonadota</taxon>
        <taxon>Alphaproteobacteria</taxon>
        <taxon>Rhodobacterales</taxon>
        <taxon>Roseobacteraceae</taxon>
        <taxon>Roseobacter</taxon>
    </lineage>
</organism>
<evidence type="ECO:0000259" key="3">
    <source>
        <dbReference type="Pfam" id="PF13717"/>
    </source>
</evidence>
<evidence type="ECO:0000256" key="2">
    <source>
        <dbReference type="SAM" id="Phobius"/>
    </source>
</evidence>
<gene>
    <name evidence="4" type="ORF">MUB52_12120</name>
</gene>
<feature type="region of interest" description="Disordered" evidence="1">
    <location>
        <begin position="40"/>
        <end position="111"/>
    </location>
</feature>
<evidence type="ECO:0000313" key="4">
    <source>
        <dbReference type="EMBL" id="MCV3272174.1"/>
    </source>
</evidence>
<keyword evidence="2" id="KW-0812">Transmembrane</keyword>
<dbReference type="Proteomes" id="UP001208690">
    <property type="component" value="Unassembled WGS sequence"/>
</dbReference>
<keyword evidence="5" id="KW-1185">Reference proteome</keyword>
<evidence type="ECO:0000256" key="1">
    <source>
        <dbReference type="SAM" id="MobiDB-lite"/>
    </source>
</evidence>
<reference evidence="4 5" key="1">
    <citation type="submission" date="2022-04" db="EMBL/GenBank/DDBJ databases">
        <title>Roseobacter sp. WL0113 is a bacterium isolated from neritic sediment.</title>
        <authorList>
            <person name="Wang L."/>
            <person name="He W."/>
            <person name="Zhang D.-F."/>
        </authorList>
    </citation>
    <scope>NUCLEOTIDE SEQUENCE [LARGE SCALE GENOMIC DNA]</scope>
    <source>
        <strain evidence="4 5">WL0113</strain>
    </source>
</reference>